<dbReference type="FunFam" id="1.10.10.10:FF:000001">
    <property type="entry name" value="LysR family transcriptional regulator"/>
    <property type="match status" value="1"/>
</dbReference>
<dbReference type="SUPFAM" id="SSF53850">
    <property type="entry name" value="Periplasmic binding protein-like II"/>
    <property type="match status" value="1"/>
</dbReference>
<gene>
    <name evidence="6" type="ORF">Ate02nite_41630</name>
</gene>
<evidence type="ECO:0000313" key="7">
    <source>
        <dbReference type="Proteomes" id="UP000623608"/>
    </source>
</evidence>
<dbReference type="PANTHER" id="PTHR30419:SF31">
    <property type="entry name" value="BLR3139 PROTEIN"/>
    <property type="match status" value="1"/>
</dbReference>
<dbReference type="EMBL" id="BOMY01000028">
    <property type="protein sequence ID" value="GIF21433.1"/>
    <property type="molecule type" value="Genomic_DNA"/>
</dbReference>
<dbReference type="InterPro" id="IPR005119">
    <property type="entry name" value="LysR_subst-bd"/>
</dbReference>
<dbReference type="RefSeq" id="WP_203808007.1">
    <property type="nucleotide sequence ID" value="NZ_BOMY01000028.1"/>
</dbReference>
<sequence length="309" mass="32821">MELRHLEYFVAVAEERHFTRAAERMRVAQSGLSASIRALEKELDADLFVRHTRRVELTDAGQALLTEARRTLAGAAAARDAVAAVRGLLRGSLTVGSEHCLGVIDLPPMLAAFRRAHPGVEIRLAYAGSGEIVEQIRLGRLNVGFVALPGPAPDGVRLLPVATEEMMLLCHPGHRLAEKDAVGVADLAGEDFIDFSADWGARQVNDQSFARAGAVRRVSVEVNDVHTLLDFVHQDLGVALVPAPVTRKPHAKGLHAAALHGGGSAAWQVSVALPAAAPPGPAGEALLRMVRPPADAARTAEQPRTPGRS</sequence>
<dbReference type="Gene3D" id="3.40.190.290">
    <property type="match status" value="1"/>
</dbReference>
<dbReference type="PRINTS" id="PR00039">
    <property type="entry name" value="HTHLYSR"/>
</dbReference>
<evidence type="ECO:0000256" key="2">
    <source>
        <dbReference type="ARBA" id="ARBA00023015"/>
    </source>
</evidence>
<comment type="similarity">
    <text evidence="1">Belongs to the LysR transcriptional regulatory family.</text>
</comment>
<dbReference type="Gene3D" id="1.10.10.10">
    <property type="entry name" value="Winged helix-like DNA-binding domain superfamily/Winged helix DNA-binding domain"/>
    <property type="match status" value="1"/>
</dbReference>
<dbReference type="Proteomes" id="UP000623608">
    <property type="component" value="Unassembled WGS sequence"/>
</dbReference>
<comment type="caution">
    <text evidence="6">The sequence shown here is derived from an EMBL/GenBank/DDBJ whole genome shotgun (WGS) entry which is preliminary data.</text>
</comment>
<protein>
    <submittedName>
        <fullName evidence="6">Transcriptional regulator</fullName>
    </submittedName>
</protein>
<evidence type="ECO:0000313" key="6">
    <source>
        <dbReference type="EMBL" id="GIF21433.1"/>
    </source>
</evidence>
<dbReference type="PROSITE" id="PS50931">
    <property type="entry name" value="HTH_LYSR"/>
    <property type="match status" value="1"/>
</dbReference>
<keyword evidence="7" id="KW-1185">Reference proteome</keyword>
<dbReference type="InterPro" id="IPR000847">
    <property type="entry name" value="LysR_HTH_N"/>
</dbReference>
<dbReference type="AlphaFoldDB" id="A0A919NNJ1"/>
<dbReference type="InterPro" id="IPR036390">
    <property type="entry name" value="WH_DNA-bd_sf"/>
</dbReference>
<dbReference type="SUPFAM" id="SSF46785">
    <property type="entry name" value="Winged helix' DNA-binding domain"/>
    <property type="match status" value="1"/>
</dbReference>
<evidence type="ECO:0000256" key="1">
    <source>
        <dbReference type="ARBA" id="ARBA00009437"/>
    </source>
</evidence>
<feature type="domain" description="HTH lysR-type" evidence="5">
    <location>
        <begin position="1"/>
        <end position="58"/>
    </location>
</feature>
<evidence type="ECO:0000259" key="5">
    <source>
        <dbReference type="PROSITE" id="PS50931"/>
    </source>
</evidence>
<dbReference type="Pfam" id="PF03466">
    <property type="entry name" value="LysR_substrate"/>
    <property type="match status" value="1"/>
</dbReference>
<reference evidence="6" key="1">
    <citation type="submission" date="2021-01" db="EMBL/GenBank/DDBJ databases">
        <title>Whole genome shotgun sequence of Actinoplanes tereljensis NBRC 105297.</title>
        <authorList>
            <person name="Komaki H."/>
            <person name="Tamura T."/>
        </authorList>
    </citation>
    <scope>NUCLEOTIDE SEQUENCE</scope>
    <source>
        <strain evidence="6">NBRC 105297</strain>
    </source>
</reference>
<evidence type="ECO:0000256" key="4">
    <source>
        <dbReference type="ARBA" id="ARBA00023163"/>
    </source>
</evidence>
<dbReference type="GO" id="GO:0003677">
    <property type="term" value="F:DNA binding"/>
    <property type="evidence" value="ECO:0007669"/>
    <property type="project" value="UniProtKB-KW"/>
</dbReference>
<name>A0A919NNJ1_9ACTN</name>
<dbReference type="InterPro" id="IPR036388">
    <property type="entry name" value="WH-like_DNA-bd_sf"/>
</dbReference>
<dbReference type="GO" id="GO:0003700">
    <property type="term" value="F:DNA-binding transcription factor activity"/>
    <property type="evidence" value="ECO:0007669"/>
    <property type="project" value="InterPro"/>
</dbReference>
<organism evidence="6 7">
    <name type="scientific">Paractinoplanes tereljensis</name>
    <dbReference type="NCBI Taxonomy" id="571912"/>
    <lineage>
        <taxon>Bacteria</taxon>
        <taxon>Bacillati</taxon>
        <taxon>Actinomycetota</taxon>
        <taxon>Actinomycetes</taxon>
        <taxon>Micromonosporales</taxon>
        <taxon>Micromonosporaceae</taxon>
        <taxon>Paractinoplanes</taxon>
    </lineage>
</organism>
<keyword evidence="4" id="KW-0804">Transcription</keyword>
<dbReference type="Pfam" id="PF00126">
    <property type="entry name" value="HTH_1"/>
    <property type="match status" value="1"/>
</dbReference>
<keyword evidence="2" id="KW-0805">Transcription regulation</keyword>
<evidence type="ECO:0000256" key="3">
    <source>
        <dbReference type="ARBA" id="ARBA00023125"/>
    </source>
</evidence>
<dbReference type="PANTHER" id="PTHR30419">
    <property type="entry name" value="HTH-TYPE TRANSCRIPTIONAL REGULATOR YBHD"/>
    <property type="match status" value="1"/>
</dbReference>
<keyword evidence="3" id="KW-0238">DNA-binding</keyword>
<dbReference type="InterPro" id="IPR050950">
    <property type="entry name" value="HTH-type_LysR_regulators"/>
</dbReference>
<dbReference type="GO" id="GO:0005829">
    <property type="term" value="C:cytosol"/>
    <property type="evidence" value="ECO:0007669"/>
    <property type="project" value="TreeGrafter"/>
</dbReference>
<proteinExistence type="inferred from homology"/>
<accession>A0A919NNJ1</accession>